<evidence type="ECO:0000256" key="1">
    <source>
        <dbReference type="ARBA" id="ARBA00004273"/>
    </source>
</evidence>
<evidence type="ECO:0000256" key="12">
    <source>
        <dbReference type="ARBA" id="ARBA00023004"/>
    </source>
</evidence>
<keyword evidence="5 17" id="KW-0812">Transmembrane</keyword>
<feature type="binding site" evidence="16">
    <location>
        <position position="165"/>
    </location>
    <ligand>
        <name>Fe cation</name>
        <dbReference type="ChEBI" id="CHEBI:24875"/>
        <label>2</label>
    </ligand>
</feature>
<evidence type="ECO:0000256" key="16">
    <source>
        <dbReference type="PIRSR" id="PIRSR005229-1"/>
    </source>
</evidence>
<reference evidence="20" key="1">
    <citation type="submission" date="2015-09" db="EMBL/GenBank/DDBJ databases">
        <authorList>
            <consortium name="Pathogen Informatics"/>
        </authorList>
    </citation>
    <scope>NUCLEOTIDE SEQUENCE [LARGE SCALE GENOMIC DNA]</scope>
    <source>
        <strain evidence="20">Lake Konstanz</strain>
    </source>
</reference>
<keyword evidence="14 17" id="KW-0472">Membrane</keyword>
<dbReference type="OrthoDB" id="16906at2759"/>
<evidence type="ECO:0000256" key="14">
    <source>
        <dbReference type="ARBA" id="ARBA00023136"/>
    </source>
</evidence>
<keyword evidence="4 17" id="KW-0679">Respiratory chain</keyword>
<sequence>MLRARTTAAASFATLSSIRTIASHGTEMHTNAPRAQPLKATDLNRLSFVSEVRPETKTWSNPVGHPVWDVKDVEQVHVNHKPSGGVVDTVAYTLVKICRWSFDTLSLYRFGTLTTRKVINRCLFLETVAGVPGMVGGMVRHMSSLRGLKRDHGWIHTLLEEAENERMHLLTFMQIRQPGIFFRGAILLTQGIMFNALFLLYLANPRFVHRFVGYLEEEAVMTYTKIIHEIDAGKLPEFNGTQIPDVARNYWRLGPDATFRDMFNVIRADEAGHRLVNHTFADMHEQKLQNSTNPFINRLHDDAAAADPDVVAAAPTKTTTDAPPQK</sequence>
<dbReference type="GO" id="GO:0005743">
    <property type="term" value="C:mitochondrial inner membrane"/>
    <property type="evidence" value="ECO:0007669"/>
    <property type="project" value="UniProtKB-SubCell"/>
</dbReference>
<keyword evidence="6 16" id="KW-0479">Metal-binding</keyword>
<dbReference type="AlphaFoldDB" id="A0A0S4JQ64"/>
<keyword evidence="11 17" id="KW-0560">Oxidoreductase</keyword>
<comment type="subcellular location">
    <subcellularLocation>
        <location evidence="1">Mitochondrion inner membrane</location>
    </subcellularLocation>
</comment>
<evidence type="ECO:0000256" key="7">
    <source>
        <dbReference type="ARBA" id="ARBA00022792"/>
    </source>
</evidence>
<comment type="similarity">
    <text evidence="2 17">Belongs to the alternative oxidase family.</text>
</comment>
<evidence type="ECO:0000313" key="19">
    <source>
        <dbReference type="EMBL" id="CUG93676.1"/>
    </source>
</evidence>
<evidence type="ECO:0000256" key="2">
    <source>
        <dbReference type="ARBA" id="ARBA00008388"/>
    </source>
</evidence>
<comment type="function">
    <text evidence="15">Catalyzes cyanide-resistant oxygen consumption. May increase respiration when the cytochrome respiratory pathway is restricted, or in response to low temperatures.</text>
</comment>
<feature type="binding site" evidence="16">
    <location>
        <position position="270"/>
    </location>
    <ligand>
        <name>Fe cation</name>
        <dbReference type="ChEBI" id="CHEBI:24875"/>
        <label>2</label>
    </ligand>
</feature>
<dbReference type="GO" id="GO:0010230">
    <property type="term" value="P:alternative respiration"/>
    <property type="evidence" value="ECO:0007669"/>
    <property type="project" value="TreeGrafter"/>
</dbReference>
<evidence type="ECO:0000256" key="18">
    <source>
        <dbReference type="SAM" id="Phobius"/>
    </source>
</evidence>
<keyword evidence="9 17" id="KW-0249">Electron transport</keyword>
<feature type="binding site" evidence="16">
    <location>
        <position position="126"/>
    </location>
    <ligand>
        <name>Fe cation</name>
        <dbReference type="ChEBI" id="CHEBI:24875"/>
        <label>1</label>
    </ligand>
</feature>
<dbReference type="Proteomes" id="UP000051952">
    <property type="component" value="Unassembled WGS sequence"/>
</dbReference>
<protein>
    <recommendedName>
        <fullName evidence="17">Alternative oxidase</fullName>
        <ecNumber evidence="17">1.-.-.-</ecNumber>
    </recommendedName>
</protein>
<feature type="binding site" evidence="16">
    <location>
        <position position="270"/>
    </location>
    <ligand>
        <name>Fe cation</name>
        <dbReference type="ChEBI" id="CHEBI:24875"/>
        <label>1</label>
    </ligand>
</feature>
<dbReference type="EC" id="1.-.-.-" evidence="17"/>
<evidence type="ECO:0000256" key="17">
    <source>
        <dbReference type="RuleBase" id="RU003779"/>
    </source>
</evidence>
<keyword evidence="13" id="KW-0496">Mitochondrion</keyword>
<feature type="binding site" evidence="16">
    <location>
        <position position="216"/>
    </location>
    <ligand>
        <name>Fe cation</name>
        <dbReference type="ChEBI" id="CHEBI:24875"/>
        <label>2</label>
    </ligand>
</feature>
<feature type="transmembrane region" description="Helical" evidence="18">
    <location>
        <begin position="180"/>
        <end position="202"/>
    </location>
</feature>
<evidence type="ECO:0000256" key="4">
    <source>
        <dbReference type="ARBA" id="ARBA00022660"/>
    </source>
</evidence>
<keyword evidence="8" id="KW-0809">Transit peptide</keyword>
<evidence type="ECO:0000256" key="6">
    <source>
        <dbReference type="ARBA" id="ARBA00022723"/>
    </source>
</evidence>
<dbReference type="GO" id="GO:0009916">
    <property type="term" value="F:alternative oxidase activity"/>
    <property type="evidence" value="ECO:0007669"/>
    <property type="project" value="UniProtKB-UniRule"/>
</dbReference>
<evidence type="ECO:0000256" key="13">
    <source>
        <dbReference type="ARBA" id="ARBA00023128"/>
    </source>
</evidence>
<keyword evidence="3" id="KW-0813">Transport</keyword>
<dbReference type="PANTHER" id="PTHR31803:SF3">
    <property type="entry name" value="ALTERNATIVE OXIDASE"/>
    <property type="match status" value="1"/>
</dbReference>
<organism evidence="19 20">
    <name type="scientific">Bodo saltans</name>
    <name type="common">Flagellated protozoan</name>
    <dbReference type="NCBI Taxonomy" id="75058"/>
    <lineage>
        <taxon>Eukaryota</taxon>
        <taxon>Discoba</taxon>
        <taxon>Euglenozoa</taxon>
        <taxon>Kinetoplastea</taxon>
        <taxon>Metakinetoplastina</taxon>
        <taxon>Eubodonida</taxon>
        <taxon>Bodonidae</taxon>
        <taxon>Bodo</taxon>
    </lineage>
</organism>
<accession>A0A0S4JQ64</accession>
<dbReference type="PIRSF" id="PIRSF005229">
    <property type="entry name" value="AOX"/>
    <property type="match status" value="1"/>
</dbReference>
<dbReference type="Pfam" id="PF01786">
    <property type="entry name" value="AOX"/>
    <property type="match status" value="1"/>
</dbReference>
<comment type="cofactor">
    <cofactor evidence="16 17">
        <name>Fe cation</name>
        <dbReference type="ChEBI" id="CHEBI:24875"/>
    </cofactor>
    <text evidence="16 17">Binds 2 iron ions per subunit.</text>
</comment>
<dbReference type="GO" id="GO:0046872">
    <property type="term" value="F:metal ion binding"/>
    <property type="evidence" value="ECO:0007669"/>
    <property type="project" value="UniProtKB-UniRule"/>
</dbReference>
<proteinExistence type="inferred from homology"/>
<evidence type="ECO:0000313" key="20">
    <source>
        <dbReference type="Proteomes" id="UP000051952"/>
    </source>
</evidence>
<feature type="binding site" evidence="16">
    <location>
        <position position="165"/>
    </location>
    <ligand>
        <name>Fe cation</name>
        <dbReference type="ChEBI" id="CHEBI:24875"/>
        <label>1</label>
    </ligand>
</feature>
<keyword evidence="7" id="KW-0999">Mitochondrion inner membrane</keyword>
<evidence type="ECO:0000256" key="15">
    <source>
        <dbReference type="ARBA" id="ARBA00025285"/>
    </source>
</evidence>
<evidence type="ECO:0000256" key="8">
    <source>
        <dbReference type="ARBA" id="ARBA00022946"/>
    </source>
</evidence>
<dbReference type="FunFam" id="1.20.1260.140:FF:000002">
    <property type="entry name" value="Alternative oxidase"/>
    <property type="match status" value="1"/>
</dbReference>
<dbReference type="PANTHER" id="PTHR31803">
    <property type="entry name" value="ALTERNATIVE OXIDASE"/>
    <property type="match status" value="1"/>
</dbReference>
<dbReference type="GO" id="GO:0098803">
    <property type="term" value="C:respiratory chain complex"/>
    <property type="evidence" value="ECO:0007669"/>
    <property type="project" value="UniProtKB-UniRule"/>
</dbReference>
<feature type="binding site" evidence="16">
    <location>
        <position position="168"/>
    </location>
    <ligand>
        <name>Fe cation</name>
        <dbReference type="ChEBI" id="CHEBI:24875"/>
        <label>1</label>
    </ligand>
</feature>
<dbReference type="InterPro" id="IPR038659">
    <property type="entry name" value="AOX_sf"/>
</dbReference>
<dbReference type="EMBL" id="CYKH01002180">
    <property type="protein sequence ID" value="CUG93676.1"/>
    <property type="molecule type" value="Genomic_DNA"/>
</dbReference>
<dbReference type="CDD" id="cd01053">
    <property type="entry name" value="AOX"/>
    <property type="match status" value="1"/>
</dbReference>
<keyword evidence="12 16" id="KW-0408">Iron</keyword>
<evidence type="ECO:0000256" key="5">
    <source>
        <dbReference type="ARBA" id="ARBA00022692"/>
    </source>
</evidence>
<feature type="binding site" evidence="16">
    <location>
        <position position="273"/>
    </location>
    <ligand>
        <name>Fe cation</name>
        <dbReference type="ChEBI" id="CHEBI:24875"/>
        <label>2</label>
    </ligand>
</feature>
<evidence type="ECO:0000256" key="11">
    <source>
        <dbReference type="ARBA" id="ARBA00023002"/>
    </source>
</evidence>
<evidence type="ECO:0000256" key="3">
    <source>
        <dbReference type="ARBA" id="ARBA00022448"/>
    </source>
</evidence>
<gene>
    <name evidence="19" type="ORF">BSAL_44115</name>
</gene>
<name>A0A0S4JQ64_BODSA</name>
<dbReference type="OMA" id="VHTYTRA"/>
<keyword evidence="20" id="KW-1185">Reference proteome</keyword>
<dbReference type="VEuPathDB" id="TriTrypDB:BSAL_44115"/>
<evidence type="ECO:0000256" key="9">
    <source>
        <dbReference type="ARBA" id="ARBA00022982"/>
    </source>
</evidence>
<evidence type="ECO:0000256" key="10">
    <source>
        <dbReference type="ARBA" id="ARBA00022989"/>
    </source>
</evidence>
<dbReference type="InterPro" id="IPR002680">
    <property type="entry name" value="AOX"/>
</dbReference>
<dbReference type="Gene3D" id="1.20.1260.140">
    <property type="entry name" value="Alternative oxidase"/>
    <property type="match status" value="1"/>
</dbReference>
<keyword evidence="10 18" id="KW-1133">Transmembrane helix</keyword>